<dbReference type="EMBL" id="JAYKXN010000004">
    <property type="protein sequence ID" value="KAK7294125.1"/>
    <property type="molecule type" value="Genomic_DNA"/>
</dbReference>
<evidence type="ECO:0000256" key="4">
    <source>
        <dbReference type="ARBA" id="ARBA00022640"/>
    </source>
</evidence>
<keyword evidence="11" id="KW-1185">Reference proteome</keyword>
<dbReference type="Proteomes" id="UP001359559">
    <property type="component" value="Unassembled WGS sequence"/>
</dbReference>
<dbReference type="GO" id="GO:0003723">
    <property type="term" value="F:RNA binding"/>
    <property type="evidence" value="ECO:0007669"/>
    <property type="project" value="InterPro"/>
</dbReference>
<dbReference type="InterPro" id="IPR011990">
    <property type="entry name" value="TPR-like_helical_dom_sf"/>
</dbReference>
<dbReference type="FunFam" id="1.25.40.10:FF:000073">
    <property type="entry name" value="Pentatricopeptide repeat-containing protein chloroplastic"/>
    <property type="match status" value="1"/>
</dbReference>
<keyword evidence="4" id="KW-0934">Plastid</keyword>
<name>A0AAN9PCR5_CLITE</name>
<feature type="repeat" description="PPR" evidence="7">
    <location>
        <begin position="564"/>
        <end position="598"/>
    </location>
</feature>
<evidence type="ECO:0000256" key="6">
    <source>
        <dbReference type="ARBA" id="ARBA00022946"/>
    </source>
</evidence>
<organism evidence="10 11">
    <name type="scientific">Clitoria ternatea</name>
    <name type="common">Butterfly pea</name>
    <dbReference type="NCBI Taxonomy" id="43366"/>
    <lineage>
        <taxon>Eukaryota</taxon>
        <taxon>Viridiplantae</taxon>
        <taxon>Streptophyta</taxon>
        <taxon>Embryophyta</taxon>
        <taxon>Tracheophyta</taxon>
        <taxon>Spermatophyta</taxon>
        <taxon>Magnoliopsida</taxon>
        <taxon>eudicotyledons</taxon>
        <taxon>Gunneridae</taxon>
        <taxon>Pentapetalae</taxon>
        <taxon>rosids</taxon>
        <taxon>fabids</taxon>
        <taxon>Fabales</taxon>
        <taxon>Fabaceae</taxon>
        <taxon>Papilionoideae</taxon>
        <taxon>50 kb inversion clade</taxon>
        <taxon>NPAAA clade</taxon>
        <taxon>indigoferoid/millettioid clade</taxon>
        <taxon>Phaseoleae</taxon>
        <taxon>Clitoria</taxon>
    </lineage>
</organism>
<dbReference type="FunFam" id="1.25.40.10:FF:002591">
    <property type="entry name" value="Pentatricopeptide repeat-containing protein At1g15510, chloroplastic"/>
    <property type="match status" value="1"/>
</dbReference>
<comment type="subcellular location">
    <subcellularLocation>
        <location evidence="1">Plastid</location>
        <location evidence="1">Chloroplast</location>
    </subcellularLocation>
</comment>
<keyword evidence="3" id="KW-0150">Chloroplast</keyword>
<feature type="repeat" description="PPR" evidence="7">
    <location>
        <begin position="599"/>
        <end position="629"/>
    </location>
</feature>
<dbReference type="InterPro" id="IPR046848">
    <property type="entry name" value="E_motif"/>
</dbReference>
<sequence>MEAAFVKPSQLHPQRDPLTLPTTSTSISNLKTFTFFHPSLRKVKHVRVSNSATTTTSLSSSHNPNSDISQLCLLGDLDRAMAYLDSMHDLRIPVEEDAYVALLRLCEFKRQRKEGSRVYSYICKPMVTHLSLRLGNALLSMFVRFGNLVDAWFVFGRMEERNLFSWNVLVGGYAKAGFFDEALDLYHRMLWVGVKPDVYTFPCVLRTCGGLPDLVRGREVHVHVLRHGFESDVDVVNALITMYVKCGDVSTARLVFDKMPNRDRISWNAMISGYFENRDCLEGMRLFCMMIEHPVEPDLKTLTSVITACELLDDERLGREIHGYVLRTEFWRDPSVSNSLIQMYSSVGLIEEAEQVFHRTEGRDVVSWTAMISGYENCFMPHKALETYKTMEAEGVMPDEITIAMALSACSCLCHLDMGMNLHEVAKQTGLITYAMVANTLIDMYAKCKCIDKALEVFHSTHDKNIISWTSIILGLRINNRCFEALCYFREMILRLKPNSVTLVSVLSVCARIGALTCGKEIHAHALRTGLSFDGFMPNAILDMYVRCGRMEYAWKQFSSVDYDVDAWNILLTGYAERGKGAAGVELFQRMVESNITPDEITFISLLCACSRSGMVAEGLEYFNSMKYEYSITPNLKHYTCVVDLLGRAGKLEEAYEFIQKMPLKPDPAVWGALLNACRIHHHVELGEQAADNIFQDDTTNVGYYILLSNLYADTGKWDKVSEARKMMRQNGLIVDPGCSWVEVKGTVHAFLSGDNFHPQIKEINAVLERFYKKMKEAGVEEGEGRSDIDIIEASKADIFCGHSERLAIVFGLINSGPGMPIWVTKNLYMCKSCHNIVKFISREVRREISVRDAEQFHHFKGGICSCMDEGYLT</sequence>
<dbReference type="FunFam" id="1.25.40.10:FF:000851">
    <property type="entry name" value="Pentatricopeptide repeat-containing protein103"/>
    <property type="match status" value="1"/>
</dbReference>
<evidence type="ECO:0000256" key="8">
    <source>
        <dbReference type="SAM" id="MobiDB-lite"/>
    </source>
</evidence>
<feature type="repeat" description="PPR" evidence="7">
    <location>
        <begin position="162"/>
        <end position="196"/>
    </location>
</feature>
<comment type="similarity">
    <text evidence="2">Belongs to the PPR family. PCMP-H subfamily.</text>
</comment>
<feature type="domain" description="DYW" evidence="9">
    <location>
        <begin position="790"/>
        <end position="869"/>
    </location>
</feature>
<dbReference type="Gene3D" id="1.25.40.10">
    <property type="entry name" value="Tetratricopeptide repeat domain"/>
    <property type="match status" value="5"/>
</dbReference>
<feature type="repeat" description="PPR" evidence="7">
    <location>
        <begin position="263"/>
        <end position="297"/>
    </location>
</feature>
<dbReference type="InterPro" id="IPR002885">
    <property type="entry name" value="PPR_rpt"/>
</dbReference>
<feature type="repeat" description="PPR" evidence="7">
    <location>
        <begin position="232"/>
        <end position="262"/>
    </location>
</feature>
<dbReference type="FunFam" id="1.25.40.10:FF:000776">
    <property type="entry name" value="Pentatricopeptide repeat-containing protein At3g13880"/>
    <property type="match status" value="1"/>
</dbReference>
<reference evidence="10 11" key="1">
    <citation type="submission" date="2024-01" db="EMBL/GenBank/DDBJ databases">
        <title>The genomes of 5 underutilized Papilionoideae crops provide insights into root nodulation and disease resistance.</title>
        <authorList>
            <person name="Yuan L."/>
        </authorList>
    </citation>
    <scope>NUCLEOTIDE SEQUENCE [LARGE SCALE GENOMIC DNA]</scope>
    <source>
        <strain evidence="10">LY-2023</strain>
        <tissue evidence="10">Leaf</tissue>
    </source>
</reference>
<dbReference type="GO" id="GO:0009507">
    <property type="term" value="C:chloroplast"/>
    <property type="evidence" value="ECO:0007669"/>
    <property type="project" value="UniProtKB-SubCell"/>
</dbReference>
<comment type="caution">
    <text evidence="10">The sequence shown here is derived from an EMBL/GenBank/DDBJ whole genome shotgun (WGS) entry which is preliminary data.</text>
</comment>
<dbReference type="GO" id="GO:0008270">
    <property type="term" value="F:zinc ion binding"/>
    <property type="evidence" value="ECO:0007669"/>
    <property type="project" value="InterPro"/>
</dbReference>
<dbReference type="FunFam" id="1.25.40.10:FF:000395">
    <property type="entry name" value="Pentatricopeptide repeat-containing protein chloroplastic"/>
    <property type="match status" value="1"/>
</dbReference>
<dbReference type="Pfam" id="PF13041">
    <property type="entry name" value="PPR_2"/>
    <property type="match status" value="4"/>
</dbReference>
<keyword evidence="6" id="KW-0809">Transit peptide</keyword>
<protein>
    <recommendedName>
        <fullName evidence="9">DYW domain-containing protein</fullName>
    </recommendedName>
</protein>
<evidence type="ECO:0000256" key="3">
    <source>
        <dbReference type="ARBA" id="ARBA00022528"/>
    </source>
</evidence>
<dbReference type="PROSITE" id="PS51375">
    <property type="entry name" value="PPR"/>
    <property type="match status" value="6"/>
</dbReference>
<dbReference type="Pfam" id="PF20431">
    <property type="entry name" value="E_motif"/>
    <property type="match status" value="1"/>
</dbReference>
<keyword evidence="5" id="KW-0677">Repeat</keyword>
<feature type="region of interest" description="Disordered" evidence="8">
    <location>
        <begin position="1"/>
        <end position="20"/>
    </location>
</feature>
<feature type="repeat" description="PPR" evidence="7">
    <location>
        <begin position="364"/>
        <end position="398"/>
    </location>
</feature>
<dbReference type="Pfam" id="PF14432">
    <property type="entry name" value="DYW_deaminase"/>
    <property type="match status" value="1"/>
</dbReference>
<dbReference type="NCBIfam" id="TIGR00756">
    <property type="entry name" value="PPR"/>
    <property type="match status" value="6"/>
</dbReference>
<gene>
    <name evidence="10" type="ORF">RJT34_17008</name>
</gene>
<dbReference type="GO" id="GO:0009451">
    <property type="term" value="P:RNA modification"/>
    <property type="evidence" value="ECO:0007669"/>
    <property type="project" value="InterPro"/>
</dbReference>
<dbReference type="Pfam" id="PF01535">
    <property type="entry name" value="PPR"/>
    <property type="match status" value="5"/>
</dbReference>
<evidence type="ECO:0000256" key="5">
    <source>
        <dbReference type="ARBA" id="ARBA00022737"/>
    </source>
</evidence>
<evidence type="ECO:0000259" key="9">
    <source>
        <dbReference type="Pfam" id="PF14432"/>
    </source>
</evidence>
<evidence type="ECO:0000256" key="1">
    <source>
        <dbReference type="ARBA" id="ARBA00004229"/>
    </source>
</evidence>
<evidence type="ECO:0000313" key="10">
    <source>
        <dbReference type="EMBL" id="KAK7294125.1"/>
    </source>
</evidence>
<evidence type="ECO:0000256" key="7">
    <source>
        <dbReference type="PROSITE-ProRule" id="PRU00708"/>
    </source>
</evidence>
<proteinExistence type="inferred from homology"/>
<dbReference type="AlphaFoldDB" id="A0AAN9PCR5"/>
<dbReference type="PANTHER" id="PTHR47926:SF440">
    <property type="entry name" value="REPEAT-CONTAINING PROTEIN, PUTATIVE-RELATED"/>
    <property type="match status" value="1"/>
</dbReference>
<dbReference type="InterPro" id="IPR032867">
    <property type="entry name" value="DYW_dom"/>
</dbReference>
<accession>A0AAN9PCR5</accession>
<dbReference type="PANTHER" id="PTHR47926">
    <property type="entry name" value="PENTATRICOPEPTIDE REPEAT-CONTAINING PROTEIN"/>
    <property type="match status" value="1"/>
</dbReference>
<dbReference type="InterPro" id="IPR046960">
    <property type="entry name" value="PPR_At4g14850-like_plant"/>
</dbReference>
<dbReference type="SUPFAM" id="SSF48452">
    <property type="entry name" value="TPR-like"/>
    <property type="match status" value="1"/>
</dbReference>
<evidence type="ECO:0000313" key="11">
    <source>
        <dbReference type="Proteomes" id="UP001359559"/>
    </source>
</evidence>
<evidence type="ECO:0000256" key="2">
    <source>
        <dbReference type="ARBA" id="ARBA00006643"/>
    </source>
</evidence>